<reference evidence="1" key="1">
    <citation type="submission" date="2023-03" db="EMBL/GenBank/DDBJ databases">
        <title>Massive genome expansion in bonnet fungi (Mycena s.s.) driven by repeated elements and novel gene families across ecological guilds.</title>
        <authorList>
            <consortium name="Lawrence Berkeley National Laboratory"/>
            <person name="Harder C.B."/>
            <person name="Miyauchi S."/>
            <person name="Viragh M."/>
            <person name="Kuo A."/>
            <person name="Thoen E."/>
            <person name="Andreopoulos B."/>
            <person name="Lu D."/>
            <person name="Skrede I."/>
            <person name="Drula E."/>
            <person name="Henrissat B."/>
            <person name="Morin E."/>
            <person name="Kohler A."/>
            <person name="Barry K."/>
            <person name="LaButti K."/>
            <person name="Morin E."/>
            <person name="Salamov A."/>
            <person name="Lipzen A."/>
            <person name="Mereny Z."/>
            <person name="Hegedus B."/>
            <person name="Baldrian P."/>
            <person name="Stursova M."/>
            <person name="Weitz H."/>
            <person name="Taylor A."/>
            <person name="Grigoriev I.V."/>
            <person name="Nagy L.G."/>
            <person name="Martin F."/>
            <person name="Kauserud H."/>
        </authorList>
    </citation>
    <scope>NUCLEOTIDE SEQUENCE</scope>
    <source>
        <strain evidence="1">CBHHK002</strain>
    </source>
</reference>
<evidence type="ECO:0000313" key="1">
    <source>
        <dbReference type="EMBL" id="KAJ7310717.1"/>
    </source>
</evidence>
<accession>A0AAD7EBP2</accession>
<dbReference type="EMBL" id="JARIHO010000078">
    <property type="protein sequence ID" value="KAJ7310717.1"/>
    <property type="molecule type" value="Genomic_DNA"/>
</dbReference>
<dbReference type="Gene3D" id="3.80.10.10">
    <property type="entry name" value="Ribonuclease Inhibitor"/>
    <property type="match status" value="1"/>
</dbReference>
<dbReference type="InterPro" id="IPR032675">
    <property type="entry name" value="LRR_dom_sf"/>
</dbReference>
<evidence type="ECO:0000313" key="2">
    <source>
        <dbReference type="Proteomes" id="UP001218218"/>
    </source>
</evidence>
<evidence type="ECO:0008006" key="3">
    <source>
        <dbReference type="Google" id="ProtNLM"/>
    </source>
</evidence>
<sequence length="535" mass="59598">MHHCLRIPEIVGLWCSHLEESSTIGQAYSTIVGKSWKRPALNDLAAVARTCRAFHGPALDALWRSSALVNVLRCMPSDLYHCEESGPSWNVKCDMKLLRPIEVEDWERVLIYAPRVHHLFSNSNDCDLSKVLPAISACLPPRLFPSLQRVHWGHSGNDFRYIHLFLGPGIRELSFTSCAPAISFLTTAAQKYSALKTVAIRSDPSLLSVAVTKAVSVFLRSLTCVETLSVDSIDEAGLKHICGLPTLAVLRLGTLLPLSTFNAGPNIRALAVLRKLYLAWAEIGVATRFLGWCKEMPLISLDLEFTAFSTGQEMHNLFDVLSASVLHSSLTKISVIDEYEDRNSAHFPNQLVYSHSIRPLFSFTNLTSVLILTAVGIDLDNTTVSTLAHAWPRLERLELSAYYQYSPAARPRATLECLYSFAAWCPRLTKLSITLDGMAIPFLESGSSRVLHSALVYLHVGHSPISTPLSVARFLSGIFTVLREIRSSAEDNDSDIEDELTELHHNLWKEVESLLPELLAIREEERIWVQNNSSL</sequence>
<name>A0AAD7EBP2_9AGAR</name>
<dbReference type="SUPFAM" id="SSF52047">
    <property type="entry name" value="RNI-like"/>
    <property type="match status" value="1"/>
</dbReference>
<dbReference type="Proteomes" id="UP001218218">
    <property type="component" value="Unassembled WGS sequence"/>
</dbReference>
<gene>
    <name evidence="1" type="ORF">DFH08DRAFT_898721</name>
</gene>
<organism evidence="1 2">
    <name type="scientific">Mycena albidolilacea</name>
    <dbReference type="NCBI Taxonomy" id="1033008"/>
    <lineage>
        <taxon>Eukaryota</taxon>
        <taxon>Fungi</taxon>
        <taxon>Dikarya</taxon>
        <taxon>Basidiomycota</taxon>
        <taxon>Agaricomycotina</taxon>
        <taxon>Agaricomycetes</taxon>
        <taxon>Agaricomycetidae</taxon>
        <taxon>Agaricales</taxon>
        <taxon>Marasmiineae</taxon>
        <taxon>Mycenaceae</taxon>
        <taxon>Mycena</taxon>
    </lineage>
</organism>
<proteinExistence type="predicted"/>
<keyword evidence="2" id="KW-1185">Reference proteome</keyword>
<comment type="caution">
    <text evidence="1">The sequence shown here is derived from an EMBL/GenBank/DDBJ whole genome shotgun (WGS) entry which is preliminary data.</text>
</comment>
<dbReference type="AlphaFoldDB" id="A0AAD7EBP2"/>
<protein>
    <recommendedName>
        <fullName evidence="3">F-box domain-containing protein</fullName>
    </recommendedName>
</protein>